<dbReference type="EMBL" id="PFKZ01000009">
    <property type="protein sequence ID" value="PIY59716.1"/>
    <property type="molecule type" value="Genomic_DNA"/>
</dbReference>
<reference evidence="2" key="1">
    <citation type="submission" date="2017-09" db="EMBL/GenBank/DDBJ databases">
        <title>Depth-based differentiation of microbial function through sediment-hosted aquifers and enrichment of novel symbionts in the deep terrestrial subsurface.</title>
        <authorList>
            <person name="Probst A.J."/>
            <person name="Ladd B."/>
            <person name="Jarett J.K."/>
            <person name="Geller-Mcgrath D.E."/>
            <person name="Sieber C.M.K."/>
            <person name="Emerson J.B."/>
            <person name="Anantharaman K."/>
            <person name="Thomas B.C."/>
            <person name="Malmstrom R."/>
            <person name="Stieglmeier M."/>
            <person name="Klingl A."/>
            <person name="Woyke T."/>
            <person name="Ryan C.M."/>
            <person name="Banfield J.F."/>
        </authorList>
    </citation>
    <scope>NUCLEOTIDE SEQUENCE [LARGE SCALE GENOMIC DNA]</scope>
</reference>
<gene>
    <name evidence="1" type="ORF">COY96_00315</name>
</gene>
<comment type="caution">
    <text evidence="1">The sequence shown here is derived from an EMBL/GenBank/DDBJ whole genome shotgun (WGS) entry which is preliminary data.</text>
</comment>
<sequence length="150" mass="17484">SHLSLEEAEKRINEEEAINEPYMESIRFPDAVLEKTETFPSEEVGWLVRGKTIIEAWLRVSDIKFLKDLLGFKLVYIEADVEKRFQRISVRGENSDDNEKTFEQFKKELEQESETQIRGLKDGADYIINNNGLIKELCNRVDEIIKELCG</sequence>
<dbReference type="PANTHER" id="PTHR41930:SF1">
    <property type="entry name" value="DEPHOSPHO-COA KINASE"/>
    <property type="match status" value="1"/>
</dbReference>
<evidence type="ECO:0000313" key="2">
    <source>
        <dbReference type="Proteomes" id="UP000230363"/>
    </source>
</evidence>
<evidence type="ECO:0000313" key="1">
    <source>
        <dbReference type="EMBL" id="PIY59716.1"/>
    </source>
</evidence>
<evidence type="ECO:0008006" key="3">
    <source>
        <dbReference type="Google" id="ProtNLM"/>
    </source>
</evidence>
<dbReference type="AlphaFoldDB" id="A0A2M7Q8G1"/>
<accession>A0A2M7Q8G1</accession>
<dbReference type="PANTHER" id="PTHR41930">
    <property type="entry name" value="UPF0200 PROTEIN MJ1399"/>
    <property type="match status" value="1"/>
</dbReference>
<dbReference type="Gene3D" id="3.40.50.300">
    <property type="entry name" value="P-loop containing nucleotide triphosphate hydrolases"/>
    <property type="match status" value="1"/>
</dbReference>
<proteinExistence type="predicted"/>
<feature type="non-terminal residue" evidence="1">
    <location>
        <position position="1"/>
    </location>
</feature>
<dbReference type="Proteomes" id="UP000230363">
    <property type="component" value="Unassembled WGS sequence"/>
</dbReference>
<dbReference type="SUPFAM" id="SSF52540">
    <property type="entry name" value="P-loop containing nucleoside triphosphate hydrolases"/>
    <property type="match status" value="1"/>
</dbReference>
<organism evidence="1 2">
    <name type="scientific">Candidatus Wolfebacteria bacterium CG_4_10_14_0_8_um_filter_37_11</name>
    <dbReference type="NCBI Taxonomy" id="1975062"/>
    <lineage>
        <taxon>Bacteria</taxon>
        <taxon>Candidatus Wolfeibacteriota</taxon>
    </lineage>
</organism>
<name>A0A2M7Q8G1_9BACT</name>
<protein>
    <recommendedName>
        <fullName evidence="3">Dephospho-CoA kinase</fullName>
    </recommendedName>
</protein>
<dbReference type="InterPro" id="IPR027417">
    <property type="entry name" value="P-loop_NTPase"/>
</dbReference>